<feature type="transmembrane region" description="Helical" evidence="1">
    <location>
        <begin position="93"/>
        <end position="109"/>
    </location>
</feature>
<feature type="transmembrane region" description="Helical" evidence="1">
    <location>
        <begin position="194"/>
        <end position="218"/>
    </location>
</feature>
<accession>A0ABN5J8W4</accession>
<gene>
    <name evidence="2" type="ORF">C4N19_03050</name>
</gene>
<dbReference type="InterPro" id="IPR049458">
    <property type="entry name" value="EpsG-like"/>
</dbReference>
<feature type="transmembrane region" description="Helical" evidence="1">
    <location>
        <begin position="6"/>
        <end position="22"/>
    </location>
</feature>
<evidence type="ECO:0000313" key="2">
    <source>
        <dbReference type="EMBL" id="AVQ18145.1"/>
    </source>
</evidence>
<dbReference type="EMBL" id="CP028102">
    <property type="protein sequence ID" value="AVQ18145.1"/>
    <property type="molecule type" value="Genomic_DNA"/>
</dbReference>
<dbReference type="GeneID" id="62762482"/>
<evidence type="ECO:0000256" key="1">
    <source>
        <dbReference type="SAM" id="Phobius"/>
    </source>
</evidence>
<name>A0ABN5J8W4_FUSMR</name>
<feature type="transmembrane region" description="Helical" evidence="1">
    <location>
        <begin position="317"/>
        <end position="336"/>
    </location>
</feature>
<dbReference type="Pfam" id="PF14897">
    <property type="entry name" value="EpsG"/>
    <property type="match status" value="1"/>
</dbReference>
<reference evidence="3" key="1">
    <citation type="journal article" date="2018" name="MSphere">
        <title>Fusobacterium Genomics Using MinION and Illumina Sequencing Enables Genome Completion and Correction.</title>
        <authorList>
            <person name="Todd S.M."/>
            <person name="Settlage R.E."/>
            <person name="Lahmers K.K."/>
            <person name="Slade D.J."/>
        </authorList>
    </citation>
    <scope>NUCLEOTIDE SEQUENCE [LARGE SCALE GENOMIC DNA]</scope>
    <source>
        <strain evidence="3">ATCC 9817</strain>
    </source>
</reference>
<keyword evidence="3" id="KW-1185">Reference proteome</keyword>
<protein>
    <submittedName>
        <fullName evidence="2">EpsG family protein</fullName>
    </submittedName>
</protein>
<organism evidence="2 3">
    <name type="scientific">Fusobacterium mortiferum ATCC 9817</name>
    <dbReference type="NCBI Taxonomy" id="469616"/>
    <lineage>
        <taxon>Bacteria</taxon>
        <taxon>Fusobacteriati</taxon>
        <taxon>Fusobacteriota</taxon>
        <taxon>Fusobacteriia</taxon>
        <taxon>Fusobacteriales</taxon>
        <taxon>Fusobacteriaceae</taxon>
        <taxon>Fusobacterium</taxon>
    </lineage>
</organism>
<keyword evidence="1" id="KW-0472">Membrane</keyword>
<feature type="transmembrane region" description="Helical" evidence="1">
    <location>
        <begin position="269"/>
        <end position="287"/>
    </location>
</feature>
<feature type="transmembrane region" description="Helical" evidence="1">
    <location>
        <begin position="238"/>
        <end position="257"/>
    </location>
</feature>
<evidence type="ECO:0000313" key="3">
    <source>
        <dbReference type="Proteomes" id="UP000240258"/>
    </source>
</evidence>
<dbReference type="RefSeq" id="WP_005886091.1">
    <property type="nucleotide sequence ID" value="NZ_CP028102.1"/>
</dbReference>
<feature type="transmembrane region" description="Helical" evidence="1">
    <location>
        <begin position="29"/>
        <end position="48"/>
    </location>
</feature>
<proteinExistence type="predicted"/>
<feature type="transmembrane region" description="Helical" evidence="1">
    <location>
        <begin position="293"/>
        <end position="310"/>
    </location>
</feature>
<dbReference type="Proteomes" id="UP000240258">
    <property type="component" value="Chromosome"/>
</dbReference>
<keyword evidence="1" id="KW-0812">Transmembrane</keyword>
<feature type="transmembrane region" description="Helical" evidence="1">
    <location>
        <begin position="159"/>
        <end position="182"/>
    </location>
</feature>
<feature type="transmembrane region" description="Helical" evidence="1">
    <location>
        <begin position="115"/>
        <end position="130"/>
    </location>
</feature>
<keyword evidence="1" id="KW-1133">Transmembrane helix</keyword>
<sequence length="350" mass="41836">MFIYIGMYILILLNMVLFFFLKNRKLEKLLFILFIVILSVLAGTRLNVGVDYISYINIFENVNSNLEIRGVEKLFLFIVYTLKNNYYLKNESIFLVFSIINFFLLYRFVIRNLNSNLFISLFIWYTFYFLRLDMGQFRFELAILICLNLIFYFEKASYIKFLLGVLFSFFIHKTSIIYFSVLLVKSKILKKKNIFFIIIFSFFIGKIIISSNVLVLVGNLVNSLKLKSMVYGKSVYEVGFSFYQLYIILIFIFLSFYKTKNFRINLYKKIYNLGVCFYFLFINLAIFSDRMSLIFIIIQIVLYPLVINDMRKRNNKIIILLFIIVISSYVFFNSLLNSIETHIPYNSWLF</sequence>